<keyword evidence="4" id="KW-1185">Reference proteome</keyword>
<dbReference type="PANTHER" id="PTHR42852:SF13">
    <property type="entry name" value="PROTEIN DIPZ"/>
    <property type="match status" value="1"/>
</dbReference>
<dbReference type="InterPro" id="IPR050553">
    <property type="entry name" value="Thioredoxin_ResA/DsbE_sf"/>
</dbReference>
<name>Q1JX52_DESA6</name>
<dbReference type="PANTHER" id="PTHR42852">
    <property type="entry name" value="THIOL:DISULFIDE INTERCHANGE PROTEIN DSBE"/>
    <property type="match status" value="1"/>
</dbReference>
<dbReference type="InterPro" id="IPR000866">
    <property type="entry name" value="AhpC/TSA"/>
</dbReference>
<evidence type="ECO:0000259" key="2">
    <source>
        <dbReference type="PROSITE" id="PS51352"/>
    </source>
</evidence>
<evidence type="ECO:0000256" key="1">
    <source>
        <dbReference type="SAM" id="SignalP"/>
    </source>
</evidence>
<proteinExistence type="predicted"/>
<dbReference type="GO" id="GO:0016209">
    <property type="term" value="F:antioxidant activity"/>
    <property type="evidence" value="ECO:0007669"/>
    <property type="project" value="InterPro"/>
</dbReference>
<feature type="signal peptide" evidence="1">
    <location>
        <begin position="1"/>
        <end position="27"/>
    </location>
</feature>
<dbReference type="GO" id="GO:0016491">
    <property type="term" value="F:oxidoreductase activity"/>
    <property type="evidence" value="ECO:0007669"/>
    <property type="project" value="InterPro"/>
</dbReference>
<dbReference type="InterPro" id="IPR013766">
    <property type="entry name" value="Thioredoxin_domain"/>
</dbReference>
<reference evidence="3" key="2">
    <citation type="submission" date="2006-05" db="EMBL/GenBank/DDBJ databases">
        <title>Sequencing of the draft genome and assembly of Desulfuromonas acetoxidans DSM 684.</title>
        <authorList>
            <consortium name="US DOE Joint Genome Institute (JGI-PGF)"/>
            <person name="Copeland A."/>
            <person name="Lucas S."/>
            <person name="Lapidus A."/>
            <person name="Barry K."/>
            <person name="Detter J.C."/>
            <person name="Glavina del Rio T."/>
            <person name="Hammon N."/>
            <person name="Israni S."/>
            <person name="Dalin E."/>
            <person name="Tice H."/>
            <person name="Bruce D."/>
            <person name="Pitluck S."/>
            <person name="Richardson P."/>
        </authorList>
    </citation>
    <scope>NUCLEOTIDE SEQUENCE [LARGE SCALE GENOMIC DNA]</scope>
    <source>
        <strain evidence="3">DSM 684</strain>
    </source>
</reference>
<feature type="chain" id="PRO_5004192302" evidence="1">
    <location>
        <begin position="28"/>
        <end position="311"/>
    </location>
</feature>
<dbReference type="Proteomes" id="UP000005695">
    <property type="component" value="Unassembled WGS sequence"/>
</dbReference>
<dbReference type="RefSeq" id="WP_006002049.1">
    <property type="nucleotide sequence ID" value="NZ_AAEW02000017.1"/>
</dbReference>
<dbReference type="SUPFAM" id="SSF52833">
    <property type="entry name" value="Thioredoxin-like"/>
    <property type="match status" value="1"/>
</dbReference>
<dbReference type="EMBL" id="AAEW02000017">
    <property type="protein sequence ID" value="EAT14810.1"/>
    <property type="molecule type" value="Genomic_DNA"/>
</dbReference>
<dbReference type="Pfam" id="PF00578">
    <property type="entry name" value="AhpC-TSA"/>
    <property type="match status" value="1"/>
</dbReference>
<comment type="caution">
    <text evidence="3">The sequence shown here is derived from an EMBL/GenBank/DDBJ whole genome shotgun (WGS) entry which is preliminary data.</text>
</comment>
<feature type="domain" description="Thioredoxin" evidence="2">
    <location>
        <begin position="27"/>
        <end position="173"/>
    </location>
</feature>
<dbReference type="PROSITE" id="PS51352">
    <property type="entry name" value="THIOREDOXIN_2"/>
    <property type="match status" value="1"/>
</dbReference>
<dbReference type="OrthoDB" id="9813820at2"/>
<keyword evidence="1" id="KW-0732">Signal</keyword>
<accession>Q1JX52</accession>
<protein>
    <submittedName>
        <fullName evidence="3">Thioredoxin-like</fullName>
    </submittedName>
</protein>
<dbReference type="CDD" id="cd02966">
    <property type="entry name" value="TlpA_like_family"/>
    <property type="match status" value="1"/>
</dbReference>
<organism evidence="3 4">
    <name type="scientific">Desulfuromonas acetoxidans (strain DSM 684 / 11070)</name>
    <dbReference type="NCBI Taxonomy" id="281689"/>
    <lineage>
        <taxon>Bacteria</taxon>
        <taxon>Pseudomonadati</taxon>
        <taxon>Thermodesulfobacteriota</taxon>
        <taxon>Desulfuromonadia</taxon>
        <taxon>Desulfuromonadales</taxon>
        <taxon>Desulfuromonadaceae</taxon>
        <taxon>Desulfuromonas</taxon>
    </lineage>
</organism>
<dbReference type="Gene3D" id="3.40.30.10">
    <property type="entry name" value="Glutaredoxin"/>
    <property type="match status" value="1"/>
</dbReference>
<gene>
    <name evidence="3" type="ORF">Dace_0949</name>
</gene>
<evidence type="ECO:0000313" key="3">
    <source>
        <dbReference type="EMBL" id="EAT14810.1"/>
    </source>
</evidence>
<sequence>MQKIQTGVSSIALCFLLGLGMISSVYAQAPAQAVQTTVSEWVQGKEAATKALNNPQLTVVEFFSTWCSGCTAFAPHLSRINNQFSDQGVTVIALSDEDKDTLTAFTSQFEGGLSYAIGIDQNNTLYKTFMEPLGENTIPYSFILNNQGEIIWHGHPADGLEVTLQAVIDNNYDAKAFQQEMSNEQDLKKSAGLFEAYAAVAKFADEQELARQLAVKVIDCSKSKPESLALLTMIFLHDFNDYPMAALAMETAVSRPLTENETLEAIYINLMEELEIPSATNKQFLTILAEYRKQGDQRLLTNALKTFAQHL</sequence>
<evidence type="ECO:0000313" key="4">
    <source>
        <dbReference type="Proteomes" id="UP000005695"/>
    </source>
</evidence>
<reference evidence="3" key="1">
    <citation type="submission" date="2006-05" db="EMBL/GenBank/DDBJ databases">
        <title>Annotation of the draft genome assembly of Desulfuromonas acetoxidans DSM 684.</title>
        <authorList>
            <consortium name="US DOE Joint Genome Institute (JGI-ORNL)"/>
            <person name="Larimer F."/>
            <person name="Land M."/>
            <person name="Hauser L."/>
        </authorList>
    </citation>
    <scope>NUCLEOTIDE SEQUENCE [LARGE SCALE GENOMIC DNA]</scope>
    <source>
        <strain evidence="3">DSM 684</strain>
    </source>
</reference>
<dbReference type="AlphaFoldDB" id="Q1JX52"/>
<dbReference type="InterPro" id="IPR036249">
    <property type="entry name" value="Thioredoxin-like_sf"/>
</dbReference>